<accession>A0A2T8IKD2</accession>
<feature type="compositionally biased region" description="Basic residues" evidence="1">
    <location>
        <begin position="59"/>
        <end position="73"/>
    </location>
</feature>
<dbReference type="Proteomes" id="UP000243499">
    <property type="component" value="Chromosome 5"/>
</dbReference>
<dbReference type="Gramene" id="PVH38131">
    <property type="protein sequence ID" value="PVH38131"/>
    <property type="gene ID" value="PAHAL_5G184800"/>
</dbReference>
<feature type="region of interest" description="Disordered" evidence="1">
    <location>
        <begin position="43"/>
        <end position="84"/>
    </location>
</feature>
<proteinExistence type="predicted"/>
<protein>
    <submittedName>
        <fullName evidence="2">Uncharacterized protein</fullName>
    </submittedName>
</protein>
<dbReference type="AlphaFoldDB" id="A0A2T8IKD2"/>
<sequence>MASGPDPPLVVRHLGARHRGPQSTANRLVRRRRGCEVVPPMARRRRKGRKTLRDDLRAAARRTSTRQIWRRATRPSWSPASSHPRCRAGLEALRAASTGHAPAAGRRTRSPVAYIIGWHTRTPEQADLPAAAPACSLVVCLIRWPDRRCRQPLG</sequence>
<name>A0A2T8IKD2_9POAL</name>
<evidence type="ECO:0000256" key="1">
    <source>
        <dbReference type="SAM" id="MobiDB-lite"/>
    </source>
</evidence>
<evidence type="ECO:0000313" key="2">
    <source>
        <dbReference type="EMBL" id="PVH38131.1"/>
    </source>
</evidence>
<reference evidence="2" key="1">
    <citation type="submission" date="2018-04" db="EMBL/GenBank/DDBJ databases">
        <title>WGS assembly of Panicum hallii.</title>
        <authorList>
            <person name="Lovell J."/>
            <person name="Jenkins J."/>
            <person name="Lowry D."/>
            <person name="Mamidi S."/>
            <person name="Sreedasyam A."/>
            <person name="Weng X."/>
            <person name="Barry K."/>
            <person name="Bonette J."/>
            <person name="Campitelli B."/>
            <person name="Daum C."/>
            <person name="Gordon S."/>
            <person name="Gould B."/>
            <person name="Lipzen A."/>
            <person name="Macqueen A."/>
            <person name="Palacio-Mejia J."/>
            <person name="Plott C."/>
            <person name="Shakirov E."/>
            <person name="Shu S."/>
            <person name="Yoshinaga Y."/>
            <person name="Zane M."/>
            <person name="Rokhsar D."/>
            <person name="Grimwood J."/>
            <person name="Schmutz J."/>
            <person name="Juenger T."/>
        </authorList>
    </citation>
    <scope>NUCLEOTIDE SEQUENCE [LARGE SCALE GENOMIC DNA]</scope>
    <source>
        <strain evidence="2">FIL2</strain>
    </source>
</reference>
<dbReference type="EMBL" id="CM008050">
    <property type="protein sequence ID" value="PVH38131.1"/>
    <property type="molecule type" value="Genomic_DNA"/>
</dbReference>
<organism evidence="2">
    <name type="scientific">Panicum hallii</name>
    <dbReference type="NCBI Taxonomy" id="206008"/>
    <lineage>
        <taxon>Eukaryota</taxon>
        <taxon>Viridiplantae</taxon>
        <taxon>Streptophyta</taxon>
        <taxon>Embryophyta</taxon>
        <taxon>Tracheophyta</taxon>
        <taxon>Spermatophyta</taxon>
        <taxon>Magnoliopsida</taxon>
        <taxon>Liliopsida</taxon>
        <taxon>Poales</taxon>
        <taxon>Poaceae</taxon>
        <taxon>PACMAD clade</taxon>
        <taxon>Panicoideae</taxon>
        <taxon>Panicodae</taxon>
        <taxon>Paniceae</taxon>
        <taxon>Panicinae</taxon>
        <taxon>Panicum</taxon>
        <taxon>Panicum sect. Panicum</taxon>
    </lineage>
</organism>
<gene>
    <name evidence="2" type="ORF">PAHAL_5G184800</name>
</gene>